<evidence type="ECO:0000256" key="5">
    <source>
        <dbReference type="SAM" id="MobiDB-lite"/>
    </source>
</evidence>
<feature type="transmembrane region" description="Helical" evidence="6">
    <location>
        <begin position="214"/>
        <end position="234"/>
    </location>
</feature>
<evidence type="ECO:0000256" key="1">
    <source>
        <dbReference type="ARBA" id="ARBA00004141"/>
    </source>
</evidence>
<proteinExistence type="predicted"/>
<feature type="compositionally biased region" description="Polar residues" evidence="5">
    <location>
        <begin position="255"/>
        <end position="294"/>
    </location>
</feature>
<protein>
    <recommendedName>
        <fullName evidence="9">Glucose receptor Git3 N-terminal domain-containing protein</fullName>
    </recommendedName>
</protein>
<dbReference type="PANTHER" id="PTHR23112">
    <property type="entry name" value="G PROTEIN-COUPLED RECEPTOR 157-RELATED"/>
    <property type="match status" value="1"/>
</dbReference>
<reference evidence="7" key="1">
    <citation type="submission" date="2022-07" db="EMBL/GenBank/DDBJ databases">
        <title>Genome Sequence of Leucocoprinus birnbaumii.</title>
        <authorList>
            <person name="Buettner E."/>
        </authorList>
    </citation>
    <scope>NUCLEOTIDE SEQUENCE</scope>
    <source>
        <strain evidence="7">VT141</strain>
    </source>
</reference>
<evidence type="ECO:0000256" key="2">
    <source>
        <dbReference type="ARBA" id="ARBA00022692"/>
    </source>
</evidence>
<feature type="region of interest" description="Disordered" evidence="5">
    <location>
        <begin position="252"/>
        <end position="303"/>
    </location>
</feature>
<dbReference type="AlphaFoldDB" id="A0AAD5YUC6"/>
<feature type="region of interest" description="Disordered" evidence="5">
    <location>
        <begin position="323"/>
        <end position="343"/>
    </location>
</feature>
<evidence type="ECO:0000256" key="3">
    <source>
        <dbReference type="ARBA" id="ARBA00022989"/>
    </source>
</evidence>
<evidence type="ECO:0000256" key="6">
    <source>
        <dbReference type="SAM" id="Phobius"/>
    </source>
</evidence>
<evidence type="ECO:0008006" key="9">
    <source>
        <dbReference type="Google" id="ProtNLM"/>
    </source>
</evidence>
<dbReference type="PANTHER" id="PTHR23112:SF37">
    <property type="entry name" value="G PROTEIN-COUPLED RECEPTOR GPR1"/>
    <property type="match status" value="1"/>
</dbReference>
<feature type="transmembrane region" description="Helical" evidence="6">
    <location>
        <begin position="55"/>
        <end position="80"/>
    </location>
</feature>
<keyword evidence="8" id="KW-1185">Reference proteome</keyword>
<dbReference type="Proteomes" id="UP001213000">
    <property type="component" value="Unassembled WGS sequence"/>
</dbReference>
<comment type="caution">
    <text evidence="7">The sequence shown here is derived from an EMBL/GenBank/DDBJ whole genome shotgun (WGS) entry which is preliminary data.</text>
</comment>
<dbReference type="EMBL" id="JANIEX010000345">
    <property type="protein sequence ID" value="KAJ3568447.1"/>
    <property type="molecule type" value="Genomic_DNA"/>
</dbReference>
<feature type="transmembrane region" description="Helical" evidence="6">
    <location>
        <begin position="31"/>
        <end position="48"/>
    </location>
</feature>
<feature type="transmembrane region" description="Helical" evidence="6">
    <location>
        <begin position="177"/>
        <end position="194"/>
    </location>
</feature>
<keyword evidence="4 6" id="KW-0472">Membrane</keyword>
<sequence>MNARWVSRGRIEAGDFCMSQGVLKHISDVGTALWTFVIAAHTFCLLFWEMEGLSVFTLWATLVGGWSAIGAIVISGPAVINLGKMALKPIFGEVDSVAGLWCWIAPQYKIQQILLGWLMLLMAAVLSLVLYPLIFLRLRGNITKNGWRIKFTKTAVENNERWRGLPTGHSVRIAKQMLLYPVVYTVLILPVVTTRMIQSSGKGVTLPGMIFSDAVYQMFGLANVVLFVATRPILCSDTLLFKGWNISWPFERPNAPQQSPPNQGHQTPPSELSPGSETGSRNSQSVKSGPSWTQREIKPPPEIVIRDSIGSIYSIYDEHPQFRFEPPLSSHWSPDTPPRSAKR</sequence>
<dbReference type="GO" id="GO:0004930">
    <property type="term" value="F:G protein-coupled receptor activity"/>
    <property type="evidence" value="ECO:0007669"/>
    <property type="project" value="TreeGrafter"/>
</dbReference>
<evidence type="ECO:0000313" key="8">
    <source>
        <dbReference type="Proteomes" id="UP001213000"/>
    </source>
</evidence>
<keyword evidence="2 6" id="KW-0812">Transmembrane</keyword>
<feature type="transmembrane region" description="Helical" evidence="6">
    <location>
        <begin position="113"/>
        <end position="136"/>
    </location>
</feature>
<organism evidence="7 8">
    <name type="scientific">Leucocoprinus birnbaumii</name>
    <dbReference type="NCBI Taxonomy" id="56174"/>
    <lineage>
        <taxon>Eukaryota</taxon>
        <taxon>Fungi</taxon>
        <taxon>Dikarya</taxon>
        <taxon>Basidiomycota</taxon>
        <taxon>Agaricomycotina</taxon>
        <taxon>Agaricomycetes</taxon>
        <taxon>Agaricomycetidae</taxon>
        <taxon>Agaricales</taxon>
        <taxon>Agaricineae</taxon>
        <taxon>Agaricaceae</taxon>
        <taxon>Leucocoprinus</taxon>
    </lineage>
</organism>
<accession>A0AAD5YUC6</accession>
<evidence type="ECO:0000256" key="4">
    <source>
        <dbReference type="ARBA" id="ARBA00023136"/>
    </source>
</evidence>
<keyword evidence="3 6" id="KW-1133">Transmembrane helix</keyword>
<dbReference type="Gene3D" id="1.20.1070.10">
    <property type="entry name" value="Rhodopsin 7-helix transmembrane proteins"/>
    <property type="match status" value="1"/>
</dbReference>
<name>A0AAD5YUC6_9AGAR</name>
<comment type="subcellular location">
    <subcellularLocation>
        <location evidence="1">Membrane</location>
        <topology evidence="1">Multi-pass membrane protein</topology>
    </subcellularLocation>
</comment>
<gene>
    <name evidence="7" type="ORF">NP233_g5706</name>
</gene>
<evidence type="ECO:0000313" key="7">
    <source>
        <dbReference type="EMBL" id="KAJ3568447.1"/>
    </source>
</evidence>
<dbReference type="GO" id="GO:0005886">
    <property type="term" value="C:plasma membrane"/>
    <property type="evidence" value="ECO:0007669"/>
    <property type="project" value="TreeGrafter"/>
</dbReference>
<dbReference type="GO" id="GO:0007189">
    <property type="term" value="P:adenylate cyclase-activating G protein-coupled receptor signaling pathway"/>
    <property type="evidence" value="ECO:0007669"/>
    <property type="project" value="TreeGrafter"/>
</dbReference>